<proteinExistence type="predicted"/>
<keyword evidence="2" id="KW-1185">Reference proteome</keyword>
<dbReference type="Proteomes" id="UP000594014">
    <property type="component" value="Chromosome"/>
</dbReference>
<reference evidence="1" key="1">
    <citation type="submission" date="2019-08" db="EMBL/GenBank/DDBJ databases">
        <title>Genome sequence of Clostridiales bacterium MT110.</title>
        <authorList>
            <person name="Cao J."/>
        </authorList>
    </citation>
    <scope>NUCLEOTIDE SEQUENCE</scope>
    <source>
        <strain evidence="1">MT110</strain>
    </source>
</reference>
<dbReference type="EMBL" id="CP042469">
    <property type="protein sequence ID" value="QOX65321.1"/>
    <property type="molecule type" value="Genomic_DNA"/>
</dbReference>
<name>A0ACD1AFP1_9FIRM</name>
<protein>
    <submittedName>
        <fullName evidence="1">Glycosyltransferase</fullName>
    </submittedName>
</protein>
<sequence length="365" mass="42269">MSSYKVCVYAICKNEEHFVDRWMDSMKEADEIVVTDTGSSDGTVEKLEARGAKVFVNAVSPWRFDVARNLSLDHVPEDADICVCTDLDEIFEPGWRGKLEEAWIPDATQGRYLYNWSLKSDGSPDIQFNYFKVHARSGFRWKHPIHECLEYIGKSPEKKVYIHGMVLNHYPDAAKARGSYLTLLELAVQEDPSSDRMTYYLGREYMYRANWERCIETLKKHLSLPSATWKDERCASMRWIAKAYFKLGNTGEAYAWYYRAIAECPTMREPYVEFAQIGYELKDWPLVFFMTTEALKIKSRSATYVNMGYCWDHTPEDLAAIGCYRIGLYAKSLAHAKEALQISPENERLKNNLKLIEDKLHEVNG</sequence>
<evidence type="ECO:0000313" key="2">
    <source>
        <dbReference type="Proteomes" id="UP000594014"/>
    </source>
</evidence>
<evidence type="ECO:0000313" key="1">
    <source>
        <dbReference type="EMBL" id="QOX65321.1"/>
    </source>
</evidence>
<accession>A0ACD1AFP1</accession>
<gene>
    <name evidence="1" type="ORF">FRZ06_19160</name>
</gene>
<organism evidence="1 2">
    <name type="scientific">Anoxybacterium hadale</name>
    <dbReference type="NCBI Taxonomy" id="3408580"/>
    <lineage>
        <taxon>Bacteria</taxon>
        <taxon>Bacillati</taxon>
        <taxon>Bacillota</taxon>
        <taxon>Clostridia</taxon>
        <taxon>Peptostreptococcales</taxon>
        <taxon>Anaerovoracaceae</taxon>
        <taxon>Anoxybacterium</taxon>
    </lineage>
</organism>